<evidence type="ECO:0000256" key="1">
    <source>
        <dbReference type="SAM" id="Phobius"/>
    </source>
</evidence>
<dbReference type="InterPro" id="IPR012675">
    <property type="entry name" value="Beta-grasp_dom_sf"/>
</dbReference>
<keyword evidence="1" id="KW-0812">Transmembrane</keyword>
<dbReference type="Gene3D" id="3.10.20.30">
    <property type="match status" value="1"/>
</dbReference>
<keyword evidence="1" id="KW-1133">Transmembrane helix</keyword>
<feature type="domain" description="2Fe-2S ferredoxin-type" evidence="2">
    <location>
        <begin position="203"/>
        <end position="267"/>
    </location>
</feature>
<evidence type="ECO:0000313" key="4">
    <source>
        <dbReference type="Proteomes" id="UP000268033"/>
    </source>
</evidence>
<sequence>MSRWHRWLALLVGTQLLIWVVTGLALGMLPTPPLPVPRVPEPLDAKALVLPQPPAGAGSVGAITLLGKTRIKVDGQVLTPMSQGDAQVLFAQYFPGLDIGPMERLDHGWQSSLPGGFKVELGDDGNIQSNQYWLAPWLLRLHFMDWWGNGKNFNQWLVKLTSLVTMALILSGLWMGVQRLLQRRRHQPVMLDGFPLPALAAGPGTLAQRLEQVGLPVTGPCNGGGRCGGCLVRTSGELPLPISSNEKRLLSSEQLAQGIRLACQQAPRHGCTLTAMAPAPEL</sequence>
<keyword evidence="4" id="KW-1185">Reference proteome</keyword>
<evidence type="ECO:0000313" key="3">
    <source>
        <dbReference type="EMBL" id="ROQ19186.1"/>
    </source>
</evidence>
<dbReference type="EMBL" id="RJUL01000012">
    <property type="protein sequence ID" value="ROQ19186.1"/>
    <property type="molecule type" value="Genomic_DNA"/>
</dbReference>
<dbReference type="InterPro" id="IPR001041">
    <property type="entry name" value="2Fe-2S_ferredoxin-type"/>
</dbReference>
<feature type="transmembrane region" description="Helical" evidence="1">
    <location>
        <begin position="7"/>
        <end position="29"/>
    </location>
</feature>
<dbReference type="STRING" id="584787.GCA_001247655_00792"/>
<feature type="transmembrane region" description="Helical" evidence="1">
    <location>
        <begin position="156"/>
        <end position="177"/>
    </location>
</feature>
<evidence type="ECO:0000259" key="2">
    <source>
        <dbReference type="Pfam" id="PF00111"/>
    </source>
</evidence>
<proteinExistence type="predicted"/>
<reference evidence="3 4" key="1">
    <citation type="submission" date="2018-11" db="EMBL/GenBank/DDBJ databases">
        <title>Genomic Encyclopedia of Type Strains, Phase IV (KMG-IV): sequencing the most valuable type-strain genomes for metagenomic binning, comparative biology and taxonomic classification.</title>
        <authorList>
            <person name="Goeker M."/>
        </authorList>
    </citation>
    <scope>NUCLEOTIDE SEQUENCE [LARGE SCALE GENOMIC DNA]</scope>
    <source>
        <strain evidence="3 4">DSM 21945</strain>
    </source>
</reference>
<dbReference type="RefSeq" id="WP_123422595.1">
    <property type="nucleotide sequence ID" value="NZ_RJUL01000012.1"/>
</dbReference>
<name>A0A3N1P2U1_9GAMM</name>
<dbReference type="Pfam" id="PF00111">
    <property type="entry name" value="Fer2"/>
    <property type="match status" value="1"/>
</dbReference>
<keyword evidence="1" id="KW-0472">Membrane</keyword>
<accession>A0A3N1P2U1</accession>
<organism evidence="3 4">
    <name type="scientific">Gallaecimonas pentaromativorans</name>
    <dbReference type="NCBI Taxonomy" id="584787"/>
    <lineage>
        <taxon>Bacteria</taxon>
        <taxon>Pseudomonadati</taxon>
        <taxon>Pseudomonadota</taxon>
        <taxon>Gammaproteobacteria</taxon>
        <taxon>Enterobacterales</taxon>
        <taxon>Gallaecimonadaceae</taxon>
        <taxon>Gallaecimonas</taxon>
    </lineage>
</organism>
<dbReference type="SUPFAM" id="SSF54292">
    <property type="entry name" value="2Fe-2S ferredoxin-like"/>
    <property type="match status" value="1"/>
</dbReference>
<comment type="caution">
    <text evidence="3">The sequence shown here is derived from an EMBL/GenBank/DDBJ whole genome shotgun (WGS) entry which is preliminary data.</text>
</comment>
<dbReference type="InterPro" id="IPR036010">
    <property type="entry name" value="2Fe-2S_ferredoxin-like_sf"/>
</dbReference>
<dbReference type="GO" id="GO:0051536">
    <property type="term" value="F:iron-sulfur cluster binding"/>
    <property type="evidence" value="ECO:0007669"/>
    <property type="project" value="InterPro"/>
</dbReference>
<protein>
    <submittedName>
        <fullName evidence="3">2Fe-2S iron-sulfur cluster protein</fullName>
    </submittedName>
</protein>
<dbReference type="Proteomes" id="UP000268033">
    <property type="component" value="Unassembled WGS sequence"/>
</dbReference>
<gene>
    <name evidence="3" type="ORF">EDC28_112109</name>
</gene>
<dbReference type="AlphaFoldDB" id="A0A3N1P2U1"/>